<dbReference type="SUPFAM" id="SSF51621">
    <property type="entry name" value="Phosphoenolpyruvate/pyruvate domain"/>
    <property type="match status" value="1"/>
</dbReference>
<keyword evidence="3" id="KW-0479">Metal-binding</keyword>
<protein>
    <submittedName>
        <fullName evidence="6">CoA ester lyase</fullName>
    </submittedName>
</protein>
<dbReference type="EMBL" id="JAZDRO010000001">
    <property type="protein sequence ID" value="MEE2565576.1"/>
    <property type="molecule type" value="Genomic_DNA"/>
</dbReference>
<organism evidence="6 7">
    <name type="scientific">Hyphobacterium marinum</name>
    <dbReference type="NCBI Taxonomy" id="3116574"/>
    <lineage>
        <taxon>Bacteria</taxon>
        <taxon>Pseudomonadati</taxon>
        <taxon>Pseudomonadota</taxon>
        <taxon>Alphaproteobacteria</taxon>
        <taxon>Maricaulales</taxon>
        <taxon>Maricaulaceae</taxon>
        <taxon>Hyphobacterium</taxon>
    </lineage>
</organism>
<evidence type="ECO:0000256" key="3">
    <source>
        <dbReference type="ARBA" id="ARBA00022723"/>
    </source>
</evidence>
<proteinExistence type="inferred from homology"/>
<keyword evidence="6" id="KW-0456">Lyase</keyword>
<evidence type="ECO:0000256" key="2">
    <source>
        <dbReference type="ARBA" id="ARBA00005568"/>
    </source>
</evidence>
<dbReference type="InterPro" id="IPR040442">
    <property type="entry name" value="Pyrv_kinase-like_dom_sf"/>
</dbReference>
<dbReference type="PIRSF" id="PIRSF015582">
    <property type="entry name" value="Cit_lyase_B"/>
    <property type="match status" value="1"/>
</dbReference>
<reference evidence="6 7" key="1">
    <citation type="submission" date="2024-01" db="EMBL/GenBank/DDBJ databases">
        <title>Hyphobacterium bacterium isolated from marine sediment.</title>
        <authorList>
            <person name="Zhao S."/>
        </authorList>
    </citation>
    <scope>NUCLEOTIDE SEQUENCE [LARGE SCALE GENOMIC DNA]</scope>
    <source>
        <strain evidence="6 7">Y60-23</strain>
    </source>
</reference>
<keyword evidence="4" id="KW-0460">Magnesium</keyword>
<evidence type="ECO:0000259" key="5">
    <source>
        <dbReference type="Pfam" id="PF03328"/>
    </source>
</evidence>
<dbReference type="InterPro" id="IPR015813">
    <property type="entry name" value="Pyrv/PenolPyrv_kinase-like_dom"/>
</dbReference>
<evidence type="ECO:0000256" key="1">
    <source>
        <dbReference type="ARBA" id="ARBA00001946"/>
    </source>
</evidence>
<dbReference type="PANTHER" id="PTHR32308:SF0">
    <property type="entry name" value="HPCH_HPAI ALDOLASE_CITRATE LYASE DOMAIN-CONTAINING PROTEIN"/>
    <property type="match status" value="1"/>
</dbReference>
<dbReference type="RefSeq" id="WP_330195111.1">
    <property type="nucleotide sequence ID" value="NZ_JAZDRO010000001.1"/>
</dbReference>
<comment type="cofactor">
    <cofactor evidence="1">
        <name>Mg(2+)</name>
        <dbReference type="ChEBI" id="CHEBI:18420"/>
    </cofactor>
</comment>
<dbReference type="PANTHER" id="PTHR32308">
    <property type="entry name" value="LYASE BETA SUBUNIT, PUTATIVE (AFU_ORTHOLOGUE AFUA_4G13030)-RELATED"/>
    <property type="match status" value="1"/>
</dbReference>
<evidence type="ECO:0000313" key="6">
    <source>
        <dbReference type="EMBL" id="MEE2565576.1"/>
    </source>
</evidence>
<sequence>MTATEAIPVPPRSALFVPATRARAIEKAAGLGADMLILDLEDATGPDDKAEARASVTAALDMWAGCGATLSVRINAPDTDHWHEDLAAAQSADAIVVPKIMDAGDLMTVRTALPDGPPLWAMIETPAALLALRDIAEAASGTGMTGLIAGTNDLTKSLMITSGGDRFGLIPHLANIVAAGRAAGIAILDGVFNAYTDADGFDREASEGRALGFDGKSLIHPSQVGPANAAFAPGEAEIDWAKRVVAAFDGVNADKGVIAMDGEMIERLHLARARAILSRQISGESS</sequence>
<name>A0ABU7LVR3_9PROT</name>
<gene>
    <name evidence="6" type="ORF">V0U35_02690</name>
</gene>
<comment type="similarity">
    <text evidence="2">Belongs to the HpcH/HpaI aldolase family.</text>
</comment>
<feature type="domain" description="HpcH/HpaI aldolase/citrate lyase" evidence="5">
    <location>
        <begin position="12"/>
        <end position="221"/>
    </location>
</feature>
<evidence type="ECO:0000256" key="4">
    <source>
        <dbReference type="ARBA" id="ARBA00022842"/>
    </source>
</evidence>
<evidence type="ECO:0000313" key="7">
    <source>
        <dbReference type="Proteomes" id="UP001310692"/>
    </source>
</evidence>
<dbReference type="GO" id="GO:0016829">
    <property type="term" value="F:lyase activity"/>
    <property type="evidence" value="ECO:0007669"/>
    <property type="project" value="UniProtKB-KW"/>
</dbReference>
<dbReference type="InterPro" id="IPR011206">
    <property type="entry name" value="Citrate_lyase_beta/mcl1/mcl2"/>
</dbReference>
<dbReference type="InterPro" id="IPR005000">
    <property type="entry name" value="Aldolase/citrate-lyase_domain"/>
</dbReference>
<dbReference type="Proteomes" id="UP001310692">
    <property type="component" value="Unassembled WGS sequence"/>
</dbReference>
<keyword evidence="7" id="KW-1185">Reference proteome</keyword>
<comment type="caution">
    <text evidence="6">The sequence shown here is derived from an EMBL/GenBank/DDBJ whole genome shotgun (WGS) entry which is preliminary data.</text>
</comment>
<dbReference type="Pfam" id="PF03328">
    <property type="entry name" value="HpcH_HpaI"/>
    <property type="match status" value="1"/>
</dbReference>
<accession>A0ABU7LVR3</accession>
<dbReference type="Gene3D" id="3.20.20.60">
    <property type="entry name" value="Phosphoenolpyruvate-binding domains"/>
    <property type="match status" value="1"/>
</dbReference>